<dbReference type="InterPro" id="IPR001094">
    <property type="entry name" value="Flavdoxin-like"/>
</dbReference>
<dbReference type="InterPro" id="IPR029039">
    <property type="entry name" value="Flavoprotein-like_sf"/>
</dbReference>
<keyword evidence="2" id="KW-0285">Flavoprotein</keyword>
<comment type="caution">
    <text evidence="6">The sequence shown here is derived from an EMBL/GenBank/DDBJ whole genome shotgun (WGS) entry which is preliminary data.</text>
</comment>
<evidence type="ECO:0000256" key="4">
    <source>
        <dbReference type="ARBA" id="ARBA00022982"/>
    </source>
</evidence>
<dbReference type="Proteomes" id="UP001501600">
    <property type="component" value="Unassembled WGS sequence"/>
</dbReference>
<feature type="domain" description="Flavodoxin-like" evidence="5">
    <location>
        <begin position="4"/>
        <end position="146"/>
    </location>
</feature>
<keyword evidence="4" id="KW-0249">Electron transport</keyword>
<gene>
    <name evidence="6" type="ORF">GCM10025772_15400</name>
</gene>
<accession>A0ABP9S4U5</accession>
<evidence type="ECO:0000256" key="3">
    <source>
        <dbReference type="ARBA" id="ARBA00022643"/>
    </source>
</evidence>
<comment type="cofactor">
    <cofactor evidence="1">
        <name>FMN</name>
        <dbReference type="ChEBI" id="CHEBI:58210"/>
    </cofactor>
</comment>
<sequence length="158" mass="16975">MAVISLAVGTVYGASEFVAEQVADALKQAGHEVHWIESDSASAISEQEETPLLVITSTTGSGDLPDNILPLFLDLKDQAPYLPQLHYGVIALGDSSYGETFCGGGRQFDELLTELGARRIGARLQIDATETMEPERLALAWLPQWLSQLTSALATADE</sequence>
<name>A0ABP9S4U5_9GAMM</name>
<dbReference type="SUPFAM" id="SSF52218">
    <property type="entry name" value="Flavoproteins"/>
    <property type="match status" value="1"/>
</dbReference>
<dbReference type="EMBL" id="BAABLF010000008">
    <property type="protein sequence ID" value="GAA5190530.1"/>
    <property type="molecule type" value="Genomic_DNA"/>
</dbReference>
<dbReference type="PANTHER" id="PTHR19384">
    <property type="entry name" value="NITRIC OXIDE SYNTHASE-RELATED"/>
    <property type="match status" value="1"/>
</dbReference>
<dbReference type="Pfam" id="PF00258">
    <property type="entry name" value="Flavodoxin_1"/>
    <property type="match status" value="1"/>
</dbReference>
<organism evidence="6 7">
    <name type="scientific">Ferrimonas gelatinilytica</name>
    <dbReference type="NCBI Taxonomy" id="1255257"/>
    <lineage>
        <taxon>Bacteria</taxon>
        <taxon>Pseudomonadati</taxon>
        <taxon>Pseudomonadota</taxon>
        <taxon>Gammaproteobacteria</taxon>
        <taxon>Alteromonadales</taxon>
        <taxon>Ferrimonadaceae</taxon>
        <taxon>Ferrimonas</taxon>
    </lineage>
</organism>
<dbReference type="PRINTS" id="PR00369">
    <property type="entry name" value="FLAVODOXIN"/>
</dbReference>
<dbReference type="Gene3D" id="3.40.50.360">
    <property type="match status" value="1"/>
</dbReference>
<keyword evidence="7" id="KW-1185">Reference proteome</keyword>
<reference evidence="7" key="1">
    <citation type="journal article" date="2019" name="Int. J. Syst. Evol. Microbiol.">
        <title>The Global Catalogue of Microorganisms (GCM) 10K type strain sequencing project: providing services to taxonomists for standard genome sequencing and annotation.</title>
        <authorList>
            <consortium name="The Broad Institute Genomics Platform"/>
            <consortium name="The Broad Institute Genome Sequencing Center for Infectious Disease"/>
            <person name="Wu L."/>
            <person name="Ma J."/>
        </authorList>
    </citation>
    <scope>NUCLEOTIDE SEQUENCE [LARGE SCALE GENOMIC DNA]</scope>
    <source>
        <strain evidence="7">JCM 18720</strain>
    </source>
</reference>
<dbReference type="NCBIfam" id="NF005989">
    <property type="entry name" value="PRK08105.1"/>
    <property type="match status" value="1"/>
</dbReference>
<keyword evidence="3" id="KW-0288">FMN</keyword>
<keyword evidence="4" id="KW-0813">Transport</keyword>
<dbReference type="InterPro" id="IPR008254">
    <property type="entry name" value="Flavodoxin/NO_synth"/>
</dbReference>
<evidence type="ECO:0000256" key="2">
    <source>
        <dbReference type="ARBA" id="ARBA00022630"/>
    </source>
</evidence>
<evidence type="ECO:0000313" key="6">
    <source>
        <dbReference type="EMBL" id="GAA5190530.1"/>
    </source>
</evidence>
<dbReference type="PANTHER" id="PTHR19384:SF128">
    <property type="entry name" value="NADPH OXIDOREDUCTASE A"/>
    <property type="match status" value="1"/>
</dbReference>
<evidence type="ECO:0000313" key="7">
    <source>
        <dbReference type="Proteomes" id="UP001501600"/>
    </source>
</evidence>
<dbReference type="PROSITE" id="PS50902">
    <property type="entry name" value="FLAVODOXIN_LIKE"/>
    <property type="match status" value="1"/>
</dbReference>
<proteinExistence type="predicted"/>
<protein>
    <submittedName>
        <fullName evidence="6">Flavodoxin</fullName>
    </submittedName>
</protein>
<evidence type="ECO:0000256" key="1">
    <source>
        <dbReference type="ARBA" id="ARBA00001917"/>
    </source>
</evidence>
<dbReference type="RefSeq" id="WP_345316471.1">
    <property type="nucleotide sequence ID" value="NZ_BAABLF010000008.1"/>
</dbReference>
<evidence type="ECO:0000259" key="5">
    <source>
        <dbReference type="PROSITE" id="PS50902"/>
    </source>
</evidence>